<gene>
    <name evidence="2" type="ORF">CUNI_LOCUS15390</name>
</gene>
<comment type="caution">
    <text evidence="2">The sequence shown here is derived from an EMBL/GenBank/DDBJ whole genome shotgun (WGS) entry which is preliminary data.</text>
</comment>
<protein>
    <recommendedName>
        <fullName evidence="4">Hexosyltransferase</fullName>
    </recommendedName>
</protein>
<organism evidence="2 3">
    <name type="scientific">Candidula unifasciata</name>
    <dbReference type="NCBI Taxonomy" id="100452"/>
    <lineage>
        <taxon>Eukaryota</taxon>
        <taxon>Metazoa</taxon>
        <taxon>Spiralia</taxon>
        <taxon>Lophotrochozoa</taxon>
        <taxon>Mollusca</taxon>
        <taxon>Gastropoda</taxon>
        <taxon>Heterobranchia</taxon>
        <taxon>Euthyneura</taxon>
        <taxon>Panpulmonata</taxon>
        <taxon>Eupulmonata</taxon>
        <taxon>Stylommatophora</taxon>
        <taxon>Helicina</taxon>
        <taxon>Helicoidea</taxon>
        <taxon>Geomitridae</taxon>
        <taxon>Candidula</taxon>
    </lineage>
</organism>
<keyword evidence="1" id="KW-1133">Transmembrane helix</keyword>
<keyword evidence="1" id="KW-0812">Transmembrane</keyword>
<evidence type="ECO:0000256" key="1">
    <source>
        <dbReference type="SAM" id="Phobius"/>
    </source>
</evidence>
<dbReference type="Proteomes" id="UP000678393">
    <property type="component" value="Unassembled WGS sequence"/>
</dbReference>
<evidence type="ECO:0000313" key="3">
    <source>
        <dbReference type="Proteomes" id="UP000678393"/>
    </source>
</evidence>
<keyword evidence="3" id="KW-1185">Reference proteome</keyword>
<reference evidence="2" key="1">
    <citation type="submission" date="2021-04" db="EMBL/GenBank/DDBJ databases">
        <authorList>
            <consortium name="Molecular Ecology Group"/>
        </authorList>
    </citation>
    <scope>NUCLEOTIDE SEQUENCE</scope>
</reference>
<dbReference type="OrthoDB" id="431432at2759"/>
<dbReference type="EMBL" id="CAJHNH020003696">
    <property type="protein sequence ID" value="CAG5129832.1"/>
    <property type="molecule type" value="Genomic_DNA"/>
</dbReference>
<evidence type="ECO:0008006" key="4">
    <source>
        <dbReference type="Google" id="ProtNLM"/>
    </source>
</evidence>
<dbReference type="Gene3D" id="3.90.550.50">
    <property type="match status" value="1"/>
</dbReference>
<accession>A0A8S3ZR34</accession>
<feature type="transmembrane region" description="Helical" evidence="1">
    <location>
        <begin position="21"/>
        <end position="43"/>
    </location>
</feature>
<evidence type="ECO:0000313" key="2">
    <source>
        <dbReference type="EMBL" id="CAG5129832.1"/>
    </source>
</evidence>
<dbReference type="AlphaFoldDB" id="A0A8S3ZR34"/>
<keyword evidence="1" id="KW-0472">Membrane</keyword>
<sequence length="176" mass="20074">MLQRERHLVAHKSVRLTSFRNLTLCLFGIAAGIFLVNILRITISRRRISCGSHRHGHPTEFGKTTLGGSHDLLASSEERFLFVGVMTTRKFLATRALASRLTWVSRVPGQVVYFLEKGEAYQGDLNVVELDGIEENAYPPQKKSFAMLQYINHHYAEDYEVISYVSLLIKKTYLTE</sequence>
<proteinExistence type="predicted"/>
<name>A0A8S3ZR34_9EUPU</name>